<proteinExistence type="predicted"/>
<evidence type="ECO:0000256" key="2">
    <source>
        <dbReference type="SAM" id="SignalP"/>
    </source>
</evidence>
<gene>
    <name evidence="3" type="primary">Dsec\GM18441</name>
    <name evidence="3" type="ORF">Dsec_GM18441</name>
</gene>
<dbReference type="Proteomes" id="UP000001292">
    <property type="component" value="Unassembled WGS sequence"/>
</dbReference>
<feature type="chain" id="PRO_5002809954" evidence="2">
    <location>
        <begin position="18"/>
        <end position="232"/>
    </location>
</feature>
<reference evidence="3 4" key="1">
    <citation type="journal article" date="2007" name="Nature">
        <title>Evolution of genes and genomes on the Drosophila phylogeny.</title>
        <authorList>
            <consortium name="Drosophila 12 Genomes Consortium"/>
            <person name="Clark A.G."/>
            <person name="Eisen M.B."/>
            <person name="Smith D.R."/>
            <person name="Bergman C.M."/>
            <person name="Oliver B."/>
            <person name="Markow T.A."/>
            <person name="Kaufman T.C."/>
            <person name="Kellis M."/>
            <person name="Gelbart W."/>
            <person name="Iyer V.N."/>
            <person name="Pollard D.A."/>
            <person name="Sackton T.B."/>
            <person name="Larracuente A.M."/>
            <person name="Singh N.D."/>
            <person name="Abad J.P."/>
            <person name="Abt D.N."/>
            <person name="Adryan B."/>
            <person name="Aguade M."/>
            <person name="Akashi H."/>
            <person name="Anderson W.W."/>
            <person name="Aquadro C.F."/>
            <person name="Ardell D.H."/>
            <person name="Arguello R."/>
            <person name="Artieri C.G."/>
            <person name="Barbash D.A."/>
            <person name="Barker D."/>
            <person name="Barsanti P."/>
            <person name="Batterham P."/>
            <person name="Batzoglou S."/>
            <person name="Begun D."/>
            <person name="Bhutkar A."/>
            <person name="Blanco E."/>
            <person name="Bosak S.A."/>
            <person name="Bradley R.K."/>
            <person name="Brand A.D."/>
            <person name="Brent M.R."/>
            <person name="Brooks A.N."/>
            <person name="Brown R.H."/>
            <person name="Butlin R.K."/>
            <person name="Caggese C."/>
            <person name="Calvi B.R."/>
            <person name="Bernardo de Carvalho A."/>
            <person name="Caspi A."/>
            <person name="Castrezana S."/>
            <person name="Celniker S.E."/>
            <person name="Chang J.L."/>
            <person name="Chapple C."/>
            <person name="Chatterji S."/>
            <person name="Chinwalla A."/>
            <person name="Civetta A."/>
            <person name="Clifton S.W."/>
            <person name="Comeron J.M."/>
            <person name="Costello J.C."/>
            <person name="Coyne J.A."/>
            <person name="Daub J."/>
            <person name="David R.G."/>
            <person name="Delcher A.L."/>
            <person name="Delehaunty K."/>
            <person name="Do C.B."/>
            <person name="Ebling H."/>
            <person name="Edwards K."/>
            <person name="Eickbush T."/>
            <person name="Evans J.D."/>
            <person name="Filipski A."/>
            <person name="Findeiss S."/>
            <person name="Freyhult E."/>
            <person name="Fulton L."/>
            <person name="Fulton R."/>
            <person name="Garcia A.C."/>
            <person name="Gardiner A."/>
            <person name="Garfield D.A."/>
            <person name="Garvin B.E."/>
            <person name="Gibson G."/>
            <person name="Gilbert D."/>
            <person name="Gnerre S."/>
            <person name="Godfrey J."/>
            <person name="Good R."/>
            <person name="Gotea V."/>
            <person name="Gravely B."/>
            <person name="Greenberg A.J."/>
            <person name="Griffiths-Jones S."/>
            <person name="Gross S."/>
            <person name="Guigo R."/>
            <person name="Gustafson E.A."/>
            <person name="Haerty W."/>
            <person name="Hahn M.W."/>
            <person name="Halligan D.L."/>
            <person name="Halpern A.L."/>
            <person name="Halter G.M."/>
            <person name="Han M.V."/>
            <person name="Heger A."/>
            <person name="Hillier L."/>
            <person name="Hinrichs A.S."/>
            <person name="Holmes I."/>
            <person name="Hoskins R.A."/>
            <person name="Hubisz M.J."/>
            <person name="Hultmark D."/>
            <person name="Huntley M.A."/>
            <person name="Jaffe D.B."/>
            <person name="Jagadeeshan S."/>
            <person name="Jeck W.R."/>
            <person name="Johnson J."/>
            <person name="Jones C.D."/>
            <person name="Jordan W.C."/>
            <person name="Karpen G.H."/>
            <person name="Kataoka E."/>
            <person name="Keightley P.D."/>
            <person name="Kheradpour P."/>
            <person name="Kirkness E.F."/>
            <person name="Koerich L.B."/>
            <person name="Kristiansen K."/>
            <person name="Kudrna D."/>
            <person name="Kulathinal R.J."/>
            <person name="Kumar S."/>
            <person name="Kwok R."/>
            <person name="Lander E."/>
            <person name="Langley C.H."/>
            <person name="Lapoint R."/>
            <person name="Lazzaro B.P."/>
            <person name="Lee S.J."/>
            <person name="Levesque L."/>
            <person name="Li R."/>
            <person name="Lin C.F."/>
            <person name="Lin M.F."/>
            <person name="Lindblad-Toh K."/>
            <person name="Llopart A."/>
            <person name="Long M."/>
            <person name="Low L."/>
            <person name="Lozovsky E."/>
            <person name="Lu J."/>
            <person name="Luo M."/>
            <person name="Machado C.A."/>
            <person name="Makalowski W."/>
            <person name="Marzo M."/>
            <person name="Matsuda M."/>
            <person name="Matzkin L."/>
            <person name="McAllister B."/>
            <person name="McBride C.S."/>
            <person name="McKernan B."/>
            <person name="McKernan K."/>
            <person name="Mendez-Lago M."/>
            <person name="Minx P."/>
            <person name="Mollenhauer M.U."/>
            <person name="Montooth K."/>
            <person name="Mount S.M."/>
            <person name="Mu X."/>
            <person name="Myers E."/>
            <person name="Negre B."/>
            <person name="Newfeld S."/>
            <person name="Nielsen R."/>
            <person name="Noor M.A."/>
            <person name="O'Grady P."/>
            <person name="Pachter L."/>
            <person name="Papaceit M."/>
            <person name="Parisi M.J."/>
            <person name="Parisi M."/>
            <person name="Parts L."/>
            <person name="Pedersen J.S."/>
            <person name="Pesole G."/>
            <person name="Phillippy A.M."/>
            <person name="Ponting C.P."/>
            <person name="Pop M."/>
            <person name="Porcelli D."/>
            <person name="Powell J.R."/>
            <person name="Prohaska S."/>
            <person name="Pruitt K."/>
            <person name="Puig M."/>
            <person name="Quesneville H."/>
            <person name="Ram K.R."/>
            <person name="Rand D."/>
            <person name="Rasmussen M.D."/>
            <person name="Reed L.K."/>
            <person name="Reenan R."/>
            <person name="Reily A."/>
            <person name="Remington K.A."/>
            <person name="Rieger T.T."/>
            <person name="Ritchie M.G."/>
            <person name="Robin C."/>
            <person name="Rogers Y.H."/>
            <person name="Rohde C."/>
            <person name="Rozas J."/>
            <person name="Rubenfield M.J."/>
            <person name="Ruiz A."/>
            <person name="Russo S."/>
            <person name="Salzberg S.L."/>
            <person name="Sanchez-Gracia A."/>
            <person name="Saranga D.J."/>
            <person name="Sato H."/>
            <person name="Schaeffer S.W."/>
            <person name="Schatz M.C."/>
            <person name="Schlenke T."/>
            <person name="Schwartz R."/>
            <person name="Segarra C."/>
            <person name="Singh R.S."/>
            <person name="Sirot L."/>
            <person name="Sirota M."/>
            <person name="Sisneros N.B."/>
            <person name="Smith C.D."/>
            <person name="Smith T.F."/>
            <person name="Spieth J."/>
            <person name="Stage D.E."/>
            <person name="Stark A."/>
            <person name="Stephan W."/>
            <person name="Strausberg R.L."/>
            <person name="Strempel S."/>
            <person name="Sturgill D."/>
            <person name="Sutton G."/>
            <person name="Sutton G.G."/>
            <person name="Tao W."/>
            <person name="Teichmann S."/>
            <person name="Tobari Y.N."/>
            <person name="Tomimura Y."/>
            <person name="Tsolas J.M."/>
            <person name="Valente V.L."/>
            <person name="Venter E."/>
            <person name="Venter J.C."/>
            <person name="Vicario S."/>
            <person name="Vieira F.G."/>
            <person name="Vilella A.J."/>
            <person name="Villasante A."/>
            <person name="Walenz B."/>
            <person name="Wang J."/>
            <person name="Wasserman M."/>
            <person name="Watts T."/>
            <person name="Wilson D."/>
            <person name="Wilson R.K."/>
            <person name="Wing R.A."/>
            <person name="Wolfner M.F."/>
            <person name="Wong A."/>
            <person name="Wong G.K."/>
            <person name="Wu C.I."/>
            <person name="Wu G."/>
            <person name="Yamamoto D."/>
            <person name="Yang H.P."/>
            <person name="Yang S.P."/>
            <person name="Yorke J.A."/>
            <person name="Yoshida K."/>
            <person name="Zdobnov E."/>
            <person name="Zhang P."/>
            <person name="Zhang Y."/>
            <person name="Zimin A.V."/>
            <person name="Baldwin J."/>
            <person name="Abdouelleil A."/>
            <person name="Abdulkadir J."/>
            <person name="Abebe A."/>
            <person name="Abera B."/>
            <person name="Abreu J."/>
            <person name="Acer S.C."/>
            <person name="Aftuck L."/>
            <person name="Alexander A."/>
            <person name="An P."/>
            <person name="Anderson E."/>
            <person name="Anderson S."/>
            <person name="Arachi H."/>
            <person name="Azer M."/>
            <person name="Bachantsang P."/>
            <person name="Barry A."/>
            <person name="Bayul T."/>
            <person name="Berlin A."/>
            <person name="Bessette D."/>
            <person name="Bloom T."/>
            <person name="Blye J."/>
            <person name="Boguslavskiy L."/>
            <person name="Bonnet C."/>
            <person name="Boukhgalter B."/>
            <person name="Bourzgui I."/>
            <person name="Brown A."/>
            <person name="Cahill P."/>
            <person name="Channer S."/>
            <person name="Cheshatsang Y."/>
            <person name="Chuda L."/>
            <person name="Citroen M."/>
            <person name="Collymore A."/>
            <person name="Cooke P."/>
            <person name="Costello M."/>
            <person name="D'Aco K."/>
            <person name="Daza R."/>
            <person name="De Haan G."/>
            <person name="DeGray S."/>
            <person name="DeMaso C."/>
            <person name="Dhargay N."/>
            <person name="Dooley K."/>
            <person name="Dooley E."/>
            <person name="Doricent M."/>
            <person name="Dorje P."/>
            <person name="Dorjee K."/>
            <person name="Dupes A."/>
            <person name="Elong R."/>
            <person name="Falk J."/>
            <person name="Farina A."/>
            <person name="Faro S."/>
            <person name="Ferguson D."/>
            <person name="Fisher S."/>
            <person name="Foley C.D."/>
            <person name="Franke A."/>
            <person name="Friedrich D."/>
            <person name="Gadbois L."/>
            <person name="Gearin G."/>
            <person name="Gearin C.R."/>
            <person name="Giannoukos G."/>
            <person name="Goode T."/>
            <person name="Graham J."/>
            <person name="Grandbois E."/>
            <person name="Grewal S."/>
            <person name="Gyaltsen K."/>
            <person name="Hafez N."/>
            <person name="Hagos B."/>
            <person name="Hall J."/>
            <person name="Henson C."/>
            <person name="Hollinger A."/>
            <person name="Honan T."/>
            <person name="Huard M.D."/>
            <person name="Hughes L."/>
            <person name="Hurhula B."/>
            <person name="Husby M.E."/>
            <person name="Kamat A."/>
            <person name="Kanga B."/>
            <person name="Kashin S."/>
            <person name="Khazanovich D."/>
            <person name="Kisner P."/>
            <person name="Lance K."/>
            <person name="Lara M."/>
            <person name="Lee W."/>
            <person name="Lennon N."/>
            <person name="Letendre F."/>
            <person name="LeVine R."/>
            <person name="Lipovsky A."/>
            <person name="Liu X."/>
            <person name="Liu J."/>
            <person name="Liu S."/>
            <person name="Lokyitsang T."/>
            <person name="Lokyitsang Y."/>
            <person name="Lubonja R."/>
            <person name="Lui A."/>
            <person name="MacDonald P."/>
            <person name="Magnisalis V."/>
            <person name="Maru K."/>
            <person name="Matthews C."/>
            <person name="McCusker W."/>
            <person name="McDonough S."/>
            <person name="Mehta T."/>
            <person name="Meldrim J."/>
            <person name="Meneus L."/>
            <person name="Mihai O."/>
            <person name="Mihalev A."/>
            <person name="Mihova T."/>
            <person name="Mittelman R."/>
            <person name="Mlenga V."/>
            <person name="Montmayeur A."/>
            <person name="Mulrain L."/>
            <person name="Navidi A."/>
            <person name="Naylor J."/>
            <person name="Negash T."/>
            <person name="Nguyen T."/>
            <person name="Nguyen N."/>
            <person name="Nicol R."/>
            <person name="Norbu C."/>
            <person name="Norbu N."/>
            <person name="Novod N."/>
            <person name="O'Neill B."/>
            <person name="Osman S."/>
            <person name="Markiewicz E."/>
            <person name="Oyono O.L."/>
            <person name="Patti C."/>
            <person name="Phunkhang P."/>
            <person name="Pierre F."/>
            <person name="Priest M."/>
            <person name="Raghuraman S."/>
            <person name="Rege F."/>
            <person name="Reyes R."/>
            <person name="Rise C."/>
            <person name="Rogov P."/>
            <person name="Ross K."/>
            <person name="Ryan E."/>
            <person name="Settipalli S."/>
            <person name="Shea T."/>
            <person name="Sherpa N."/>
            <person name="Shi L."/>
            <person name="Shih D."/>
            <person name="Sparrow T."/>
            <person name="Spaulding J."/>
            <person name="Stalker J."/>
            <person name="Stange-Thomann N."/>
            <person name="Stavropoulos S."/>
            <person name="Stone C."/>
            <person name="Strader C."/>
            <person name="Tesfaye S."/>
            <person name="Thomson T."/>
            <person name="Thoulutsang Y."/>
            <person name="Thoulutsang D."/>
            <person name="Topham K."/>
            <person name="Topping I."/>
            <person name="Tsamla T."/>
            <person name="Vassiliev H."/>
            <person name="Vo A."/>
            <person name="Wangchuk T."/>
            <person name="Wangdi T."/>
            <person name="Weiand M."/>
            <person name="Wilkinson J."/>
            <person name="Wilson A."/>
            <person name="Yadav S."/>
            <person name="Young G."/>
            <person name="Yu Q."/>
            <person name="Zembek L."/>
            <person name="Zhong D."/>
            <person name="Zimmer A."/>
            <person name="Zwirko Z."/>
            <person name="Jaffe D.B."/>
            <person name="Alvarez P."/>
            <person name="Brockman W."/>
            <person name="Butler J."/>
            <person name="Chin C."/>
            <person name="Gnerre S."/>
            <person name="Grabherr M."/>
            <person name="Kleber M."/>
            <person name="Mauceli E."/>
            <person name="MacCallum I."/>
        </authorList>
    </citation>
    <scope>NUCLEOTIDE SEQUENCE [LARGE SCALE GENOMIC DNA]</scope>
    <source>
        <strain evidence="4">Rob3c / Tucson 14021-0248.25</strain>
    </source>
</reference>
<accession>B4I342</accession>
<dbReference type="AlphaFoldDB" id="B4I342"/>
<keyword evidence="2" id="KW-0732">Signal</keyword>
<dbReference type="HOGENOM" id="CLU_1195947_0_0_1"/>
<dbReference type="EMBL" id="CH480820">
    <property type="protein sequence ID" value="EDW54187.1"/>
    <property type="molecule type" value="Genomic_DNA"/>
</dbReference>
<organism evidence="4">
    <name type="scientific">Drosophila sechellia</name>
    <name type="common">Fruit fly</name>
    <dbReference type="NCBI Taxonomy" id="7238"/>
    <lineage>
        <taxon>Eukaryota</taxon>
        <taxon>Metazoa</taxon>
        <taxon>Ecdysozoa</taxon>
        <taxon>Arthropoda</taxon>
        <taxon>Hexapoda</taxon>
        <taxon>Insecta</taxon>
        <taxon>Pterygota</taxon>
        <taxon>Neoptera</taxon>
        <taxon>Endopterygota</taxon>
        <taxon>Diptera</taxon>
        <taxon>Brachycera</taxon>
        <taxon>Muscomorpha</taxon>
        <taxon>Ephydroidea</taxon>
        <taxon>Drosophilidae</taxon>
        <taxon>Drosophila</taxon>
        <taxon>Sophophora</taxon>
    </lineage>
</organism>
<evidence type="ECO:0000313" key="3">
    <source>
        <dbReference type="EMBL" id="EDW54187.1"/>
    </source>
</evidence>
<evidence type="ECO:0000313" key="4">
    <source>
        <dbReference type="Proteomes" id="UP000001292"/>
    </source>
</evidence>
<evidence type="ECO:0000256" key="1">
    <source>
        <dbReference type="SAM" id="MobiDB-lite"/>
    </source>
</evidence>
<protein>
    <submittedName>
        <fullName evidence="3">GM18441</fullName>
    </submittedName>
</protein>
<sequence>MQVPKCLLLFFVTYCGAMDPPRRPPIGNNRSPILGNKQTSVAVAQPPCNNHTDPARRTTNQEEDQTYRRLEFALLQKGSGKEPHQERFDHWRASDTLEHEGSLEAILRTVNQERPKYAIYFGHISFYGSRTNLGRSKDVSRATEGNTRYEDQQQQLSLACLLSSGCQCQRVPFESFIPASLLEAHHHAGRRILPRGCPLALDSRSHSHSYSRFPIPIPGASSGAPLVQIAGI</sequence>
<feature type="compositionally biased region" description="Basic and acidic residues" evidence="1">
    <location>
        <begin position="53"/>
        <end position="63"/>
    </location>
</feature>
<feature type="signal peptide" evidence="2">
    <location>
        <begin position="1"/>
        <end position="17"/>
    </location>
</feature>
<feature type="region of interest" description="Disordered" evidence="1">
    <location>
        <begin position="44"/>
        <end position="63"/>
    </location>
</feature>
<keyword evidence="4" id="KW-1185">Reference proteome</keyword>
<name>B4I342_DROSE</name>